<dbReference type="SUPFAM" id="SSF54427">
    <property type="entry name" value="NTF2-like"/>
    <property type="match status" value="1"/>
</dbReference>
<reference evidence="2 3" key="1">
    <citation type="submission" date="2018-01" db="EMBL/GenBank/DDBJ databases">
        <title>Genomic Encyclopedia of Type Strains, Phase III (KMG-III): the genomes of soil and plant-associated and newly described type strains.</title>
        <authorList>
            <person name="Whitman W."/>
        </authorList>
    </citation>
    <scope>NUCLEOTIDE SEQUENCE [LARGE SCALE GENOMIC DNA]</scope>
    <source>
        <strain evidence="2 3">1131</strain>
    </source>
</reference>
<dbReference type="AlphaFoldDB" id="A0A2S4MDG1"/>
<dbReference type="EMBL" id="PQFZ01000005">
    <property type="protein sequence ID" value="POR52655.1"/>
    <property type="molecule type" value="Genomic_DNA"/>
</dbReference>
<keyword evidence="3" id="KW-1185">Reference proteome</keyword>
<accession>A0A2S4MDG1</accession>
<name>A0A2S4MDG1_9HYPH</name>
<evidence type="ECO:0000313" key="2">
    <source>
        <dbReference type="EMBL" id="POR52655.1"/>
    </source>
</evidence>
<dbReference type="InterPro" id="IPR037401">
    <property type="entry name" value="SnoaL-like"/>
</dbReference>
<dbReference type="RefSeq" id="WP_103718254.1">
    <property type="nucleotide sequence ID" value="NZ_PQFZ01000005.1"/>
</dbReference>
<dbReference type="Gene3D" id="3.10.450.50">
    <property type="match status" value="1"/>
</dbReference>
<protein>
    <submittedName>
        <fullName evidence="2">SnoaL-like protein</fullName>
    </submittedName>
</protein>
<dbReference type="Pfam" id="PF12680">
    <property type="entry name" value="SnoaL_2"/>
    <property type="match status" value="1"/>
</dbReference>
<feature type="domain" description="SnoaL-like" evidence="1">
    <location>
        <begin position="8"/>
        <end position="102"/>
    </location>
</feature>
<organism evidence="2 3">
    <name type="scientific">Bosea psychrotolerans</name>
    <dbReference type="NCBI Taxonomy" id="1871628"/>
    <lineage>
        <taxon>Bacteria</taxon>
        <taxon>Pseudomonadati</taxon>
        <taxon>Pseudomonadota</taxon>
        <taxon>Alphaproteobacteria</taxon>
        <taxon>Hyphomicrobiales</taxon>
        <taxon>Boseaceae</taxon>
        <taxon>Bosea</taxon>
    </lineage>
</organism>
<proteinExistence type="predicted"/>
<comment type="caution">
    <text evidence="2">The sequence shown here is derived from an EMBL/GenBank/DDBJ whole genome shotgun (WGS) entry which is preliminary data.</text>
</comment>
<dbReference type="OrthoDB" id="8684708at2"/>
<gene>
    <name evidence="2" type="ORF">CYD53_105320</name>
</gene>
<evidence type="ECO:0000313" key="3">
    <source>
        <dbReference type="Proteomes" id="UP000236919"/>
    </source>
</evidence>
<sequence length="106" mass="11796">MNLPNCIKDYFDADSRNDPDALVATLSTDAIVEDERMRHVGADAIRKWWAEAKQKTPHVNEPIDAATTGNVTRVRAKVSGEFPGSPVTLQFAFTVQDDRIVRLEIA</sequence>
<dbReference type="InterPro" id="IPR032710">
    <property type="entry name" value="NTF2-like_dom_sf"/>
</dbReference>
<evidence type="ECO:0000259" key="1">
    <source>
        <dbReference type="Pfam" id="PF12680"/>
    </source>
</evidence>
<dbReference type="Proteomes" id="UP000236919">
    <property type="component" value="Unassembled WGS sequence"/>
</dbReference>